<dbReference type="AlphaFoldDB" id="A0A103Y3F7"/>
<proteinExistence type="predicted"/>
<evidence type="ECO:0000313" key="1">
    <source>
        <dbReference type="EMBL" id="KVI01823.1"/>
    </source>
</evidence>
<evidence type="ECO:0000313" key="2">
    <source>
        <dbReference type="Proteomes" id="UP000243975"/>
    </source>
</evidence>
<comment type="caution">
    <text evidence="1">The sequence shown here is derived from an EMBL/GenBank/DDBJ whole genome shotgun (WGS) entry which is preliminary data.</text>
</comment>
<reference evidence="1 2" key="1">
    <citation type="journal article" date="2016" name="Sci. Rep.">
        <title>The genome sequence of the outbreeding globe artichoke constructed de novo incorporating a phase-aware low-pass sequencing strategy of F1 progeny.</title>
        <authorList>
            <person name="Scaglione D."/>
            <person name="Reyes-Chin-Wo S."/>
            <person name="Acquadro A."/>
            <person name="Froenicke L."/>
            <person name="Portis E."/>
            <person name="Beitel C."/>
            <person name="Tirone M."/>
            <person name="Mauro R."/>
            <person name="Lo Monaco A."/>
            <person name="Mauromicale G."/>
            <person name="Faccioli P."/>
            <person name="Cattivelli L."/>
            <person name="Rieseberg L."/>
            <person name="Michelmore R."/>
            <person name="Lanteri S."/>
        </authorList>
    </citation>
    <scope>NUCLEOTIDE SEQUENCE [LARGE SCALE GENOMIC DNA]</scope>
    <source>
        <strain evidence="1">2C</strain>
    </source>
</reference>
<dbReference type="EMBL" id="LEKV01002682">
    <property type="protein sequence ID" value="KVI01823.1"/>
    <property type="molecule type" value="Genomic_DNA"/>
</dbReference>
<accession>A0A103Y3F7</accession>
<organism evidence="1 2">
    <name type="scientific">Cynara cardunculus var. scolymus</name>
    <name type="common">Globe artichoke</name>
    <name type="synonym">Cynara scolymus</name>
    <dbReference type="NCBI Taxonomy" id="59895"/>
    <lineage>
        <taxon>Eukaryota</taxon>
        <taxon>Viridiplantae</taxon>
        <taxon>Streptophyta</taxon>
        <taxon>Embryophyta</taxon>
        <taxon>Tracheophyta</taxon>
        <taxon>Spermatophyta</taxon>
        <taxon>Magnoliopsida</taxon>
        <taxon>eudicotyledons</taxon>
        <taxon>Gunneridae</taxon>
        <taxon>Pentapetalae</taxon>
        <taxon>asterids</taxon>
        <taxon>campanulids</taxon>
        <taxon>Asterales</taxon>
        <taxon>Asteraceae</taxon>
        <taxon>Carduoideae</taxon>
        <taxon>Cardueae</taxon>
        <taxon>Carduinae</taxon>
        <taxon>Cynara</taxon>
    </lineage>
</organism>
<gene>
    <name evidence="1" type="ORF">Ccrd_019901</name>
</gene>
<dbReference type="Proteomes" id="UP000243975">
    <property type="component" value="Unassembled WGS sequence"/>
</dbReference>
<keyword evidence="2" id="KW-1185">Reference proteome</keyword>
<protein>
    <submittedName>
        <fullName evidence="1">Uncharacterized protein</fullName>
    </submittedName>
</protein>
<sequence length="103" mass="11159">MWEVKMAEGGSVVGSEEGGDTEECSCLEYLGASPCAWPAGQECPCKSEFDREPEITKISDSISTNEIEIELEKRAREAAAVTAATARTMDSNAKKPETHLAYK</sequence>
<name>A0A103Y3F7_CYNCS</name>
<dbReference type="Gramene" id="KVI01823">
    <property type="protein sequence ID" value="KVI01823"/>
    <property type="gene ID" value="Ccrd_019901"/>
</dbReference>